<dbReference type="PANTHER" id="PTHR43179">
    <property type="entry name" value="RHAMNOSYLTRANSFERASE WBBL"/>
    <property type="match status" value="1"/>
</dbReference>
<dbReference type="PANTHER" id="PTHR43179:SF7">
    <property type="entry name" value="RHAMNOSYLTRANSFERASE WBBL"/>
    <property type="match status" value="1"/>
</dbReference>
<reference evidence="2 3" key="1">
    <citation type="submission" date="2016-10" db="EMBL/GenBank/DDBJ databases">
        <authorList>
            <person name="de Groot N.N."/>
        </authorList>
    </citation>
    <scope>NUCLEOTIDE SEQUENCE [LARGE SCALE GENOMIC DNA]</scope>
    <source>
        <strain evidence="2 3">CGMCC 1.10825</strain>
    </source>
</reference>
<dbReference type="Gene3D" id="3.90.550.10">
    <property type="entry name" value="Spore Coat Polysaccharide Biosynthesis Protein SpsA, Chain A"/>
    <property type="match status" value="1"/>
</dbReference>
<name>A0A1H6K188_9FLAO</name>
<evidence type="ECO:0000313" key="2">
    <source>
        <dbReference type="EMBL" id="SEH67052.1"/>
    </source>
</evidence>
<dbReference type="SUPFAM" id="SSF53448">
    <property type="entry name" value="Nucleotide-diphospho-sugar transferases"/>
    <property type="match status" value="1"/>
</dbReference>
<evidence type="ECO:0000259" key="1">
    <source>
        <dbReference type="Pfam" id="PF00535"/>
    </source>
</evidence>
<dbReference type="RefSeq" id="WP_091096558.1">
    <property type="nucleotide sequence ID" value="NZ_FNXE01000007.1"/>
</dbReference>
<keyword evidence="3" id="KW-1185">Reference proteome</keyword>
<dbReference type="InterPro" id="IPR029044">
    <property type="entry name" value="Nucleotide-diphossugar_trans"/>
</dbReference>
<proteinExistence type="predicted"/>
<gene>
    <name evidence="2" type="ORF">SAMN02927937_00791</name>
</gene>
<dbReference type="CDD" id="cd04186">
    <property type="entry name" value="GT_2_like_c"/>
    <property type="match status" value="1"/>
</dbReference>
<feature type="domain" description="Glycosyltransferase 2-like" evidence="1">
    <location>
        <begin position="6"/>
        <end position="191"/>
    </location>
</feature>
<dbReference type="Proteomes" id="UP000199634">
    <property type="component" value="Unassembled WGS sequence"/>
</dbReference>
<evidence type="ECO:0000313" key="3">
    <source>
        <dbReference type="Proteomes" id="UP000199634"/>
    </source>
</evidence>
<dbReference type="OrthoDB" id="9771846at2"/>
<accession>A0A1H6K188</accession>
<sequence>MLKVAVIIINYNTSKYTVACIESILAKTPDTFNFKIYVVDNNSAKEDYYYLKNYFDQKSHSKVSVHRSKINKGFGGGNMLGIQYAEPSEYVAFINNDTLFINDCLSELYHFITHNKTAGIVGGQSYNEHEKEIISFDHYATTTRQIFGRKFLELIDSKKYPRRKKSYNQSMKVNTVSGSFMLVDRNSFNEIGGFDENLFLYYEETDVCLRLKNIGKNCYFVPSAKYLHYHGISTEHSDRIKKELKISLVYLVQKHFGCLSKHLLLIYLIFTTFFASIIKPRKWSFLLLYLQGAPLSKSLKTQQKITEI</sequence>
<organism evidence="2 3">
    <name type="scientific">Paenimyroides marinum</name>
    <dbReference type="NCBI Taxonomy" id="1159016"/>
    <lineage>
        <taxon>Bacteria</taxon>
        <taxon>Pseudomonadati</taxon>
        <taxon>Bacteroidota</taxon>
        <taxon>Flavobacteriia</taxon>
        <taxon>Flavobacteriales</taxon>
        <taxon>Flavobacteriaceae</taxon>
        <taxon>Paenimyroides</taxon>
    </lineage>
</organism>
<dbReference type="EMBL" id="FNXE01000007">
    <property type="protein sequence ID" value="SEH67052.1"/>
    <property type="molecule type" value="Genomic_DNA"/>
</dbReference>
<dbReference type="Pfam" id="PF00535">
    <property type="entry name" value="Glycos_transf_2"/>
    <property type="match status" value="1"/>
</dbReference>
<dbReference type="InterPro" id="IPR001173">
    <property type="entry name" value="Glyco_trans_2-like"/>
</dbReference>
<dbReference type="STRING" id="1159016.SAMN02927937_00791"/>
<dbReference type="AlphaFoldDB" id="A0A1H6K188"/>
<protein>
    <recommendedName>
        <fullName evidence="1">Glycosyltransferase 2-like domain-containing protein</fullName>
    </recommendedName>
</protein>